<accession>A0A9W7FW08</accession>
<feature type="non-terminal residue" evidence="2">
    <location>
        <position position="137"/>
    </location>
</feature>
<dbReference type="EMBL" id="BRXZ01006796">
    <property type="protein sequence ID" value="GMI20283.1"/>
    <property type="molecule type" value="Genomic_DNA"/>
</dbReference>
<reference evidence="2" key="1">
    <citation type="submission" date="2022-07" db="EMBL/GenBank/DDBJ databases">
        <title>Genome analysis of Parmales, a sister group of diatoms, reveals the evolutionary specialization of diatoms from phago-mixotrophs to photoautotrophs.</title>
        <authorList>
            <person name="Ban H."/>
            <person name="Sato S."/>
            <person name="Yoshikawa S."/>
            <person name="Kazumasa Y."/>
            <person name="Nakamura Y."/>
            <person name="Ichinomiya M."/>
            <person name="Saitoh K."/>
            <person name="Sato N."/>
            <person name="Blanc-Mathieu R."/>
            <person name="Endo H."/>
            <person name="Kuwata A."/>
            <person name="Ogata H."/>
        </authorList>
    </citation>
    <scope>NUCLEOTIDE SEQUENCE</scope>
</reference>
<feature type="region of interest" description="Disordered" evidence="1">
    <location>
        <begin position="69"/>
        <end position="109"/>
    </location>
</feature>
<name>A0A9W7FW08_9STRA</name>
<dbReference type="AlphaFoldDB" id="A0A9W7FW08"/>
<gene>
    <name evidence="2" type="ORF">TrRE_jg7262</name>
</gene>
<sequence>SSGSNASSWCYGVFRHDPDLAPSAGDSRYGFERGYVDVRREGEGGESERVKILVKGSNRQINGDWVRVKVTETTDKDGTGEGRQERKKEAEEEENVGGIVASETSPELNNGCVPNLSASVVQVTKARSFTHTGIVGH</sequence>
<proteinExistence type="predicted"/>
<evidence type="ECO:0000313" key="3">
    <source>
        <dbReference type="Proteomes" id="UP001165082"/>
    </source>
</evidence>
<dbReference type="Proteomes" id="UP001165082">
    <property type="component" value="Unassembled WGS sequence"/>
</dbReference>
<keyword evidence="3" id="KW-1185">Reference proteome</keyword>
<feature type="non-terminal residue" evidence="2">
    <location>
        <position position="1"/>
    </location>
</feature>
<comment type="caution">
    <text evidence="2">The sequence shown here is derived from an EMBL/GenBank/DDBJ whole genome shotgun (WGS) entry which is preliminary data.</text>
</comment>
<evidence type="ECO:0000256" key="1">
    <source>
        <dbReference type="SAM" id="MobiDB-lite"/>
    </source>
</evidence>
<feature type="compositionally biased region" description="Basic and acidic residues" evidence="1">
    <location>
        <begin position="69"/>
        <end position="90"/>
    </location>
</feature>
<protein>
    <submittedName>
        <fullName evidence="2">Uncharacterized protein</fullName>
    </submittedName>
</protein>
<organism evidence="2 3">
    <name type="scientific">Triparma retinervis</name>
    <dbReference type="NCBI Taxonomy" id="2557542"/>
    <lineage>
        <taxon>Eukaryota</taxon>
        <taxon>Sar</taxon>
        <taxon>Stramenopiles</taxon>
        <taxon>Ochrophyta</taxon>
        <taxon>Bolidophyceae</taxon>
        <taxon>Parmales</taxon>
        <taxon>Triparmaceae</taxon>
        <taxon>Triparma</taxon>
    </lineage>
</organism>
<evidence type="ECO:0000313" key="2">
    <source>
        <dbReference type="EMBL" id="GMI20283.1"/>
    </source>
</evidence>